<reference evidence="2" key="1">
    <citation type="journal article" date="2023" name="Int. J. Syst. Evol. Microbiol.">
        <title>Mesoterricola silvestris gen. nov., sp. nov., Mesoterricola sediminis sp. nov., Geothrix oryzae sp. nov., Geothrix edaphica sp. nov., Geothrix rubra sp. nov., and Geothrix limicola sp. nov., six novel members of Acidobacteriota isolated from soils.</title>
        <authorList>
            <person name="Itoh H."/>
            <person name="Sugisawa Y."/>
            <person name="Mise K."/>
            <person name="Xu Z."/>
            <person name="Kuniyasu M."/>
            <person name="Ushijima N."/>
            <person name="Kawano K."/>
            <person name="Kobayashi E."/>
            <person name="Shiratori Y."/>
            <person name="Masuda Y."/>
            <person name="Senoo K."/>
        </authorList>
    </citation>
    <scope>NUCLEOTIDE SEQUENCE [LARGE SCALE GENOMIC DNA]</scope>
    <source>
        <strain evidence="2">Red222</strain>
    </source>
</reference>
<evidence type="ECO:0000313" key="2">
    <source>
        <dbReference type="Proteomes" id="UP001242010"/>
    </source>
</evidence>
<dbReference type="Proteomes" id="UP001242010">
    <property type="component" value="Chromosome"/>
</dbReference>
<dbReference type="EMBL" id="AP027079">
    <property type="protein sequence ID" value="BDU70745.1"/>
    <property type="molecule type" value="Genomic_DNA"/>
</dbReference>
<gene>
    <name evidence="1" type="ORF">GETHOR_28460</name>
</gene>
<organism evidence="1 2">
    <name type="scientific">Geothrix oryzae</name>
    <dbReference type="NCBI Taxonomy" id="2927975"/>
    <lineage>
        <taxon>Bacteria</taxon>
        <taxon>Pseudomonadati</taxon>
        <taxon>Acidobacteriota</taxon>
        <taxon>Holophagae</taxon>
        <taxon>Holophagales</taxon>
        <taxon>Holophagaceae</taxon>
        <taxon>Geothrix</taxon>
    </lineage>
</organism>
<protein>
    <submittedName>
        <fullName evidence="1">Uncharacterized protein</fullName>
    </submittedName>
</protein>
<dbReference type="RefSeq" id="WP_286354444.1">
    <property type="nucleotide sequence ID" value="NZ_AP027079.1"/>
</dbReference>
<name>A0ABN6VAB3_9BACT</name>
<sequence length="337" mass="38353">MALPFALSQHFAISALFSASVQARPVNFFRWVTHRPMPETATIELTLELEHPVVIWVLQLGGWLPLPFSSANIILVDRCITAAISKLINRPDRKDLEAERWWLSYLNNSRYQLNSFIQASEGQYGRIPSYDEFSTALNSTNILLSKSLPEAHVFWHNHDEYPRLYEVITAIAPRHQREVDFLVEVSPILSARVSERNTNRVESQILELASKYNILKNSLVLFAALSCLYEPQDGSEPRIGRGVLKPKGSYSHQQAYNALSDIRSLEYLAAGSGLFGTSVGLCTRDKYLAAFWTYLNIHNPQWSEDRFSAKITPKPELFPRLNLHQIGKLLSRLRAVT</sequence>
<evidence type="ECO:0000313" key="1">
    <source>
        <dbReference type="EMBL" id="BDU70745.1"/>
    </source>
</evidence>
<keyword evidence="2" id="KW-1185">Reference proteome</keyword>
<accession>A0ABN6VAB3</accession>
<proteinExistence type="predicted"/>